<name>A0ACC2DEV3_DIPCM</name>
<reference evidence="2" key="1">
    <citation type="journal article" date="2024" name="Proc. Natl. Acad. Sci. U.S.A.">
        <title>Extraordinary preservation of gene collinearity over three hundred million years revealed in homosporous lycophytes.</title>
        <authorList>
            <person name="Li C."/>
            <person name="Wickell D."/>
            <person name="Kuo L.Y."/>
            <person name="Chen X."/>
            <person name="Nie B."/>
            <person name="Liao X."/>
            <person name="Peng D."/>
            <person name="Ji J."/>
            <person name="Jenkins J."/>
            <person name="Williams M."/>
            <person name="Shu S."/>
            <person name="Plott C."/>
            <person name="Barry K."/>
            <person name="Rajasekar S."/>
            <person name="Grimwood J."/>
            <person name="Han X."/>
            <person name="Sun S."/>
            <person name="Hou Z."/>
            <person name="He W."/>
            <person name="Dai G."/>
            <person name="Sun C."/>
            <person name="Schmutz J."/>
            <person name="Leebens-Mack J.H."/>
            <person name="Li F.W."/>
            <person name="Wang L."/>
        </authorList>
    </citation>
    <scope>NUCLEOTIDE SEQUENCE [LARGE SCALE GENOMIC DNA]</scope>
    <source>
        <strain evidence="2">cv. PW_Plant_1</strain>
    </source>
</reference>
<proteinExistence type="predicted"/>
<protein>
    <submittedName>
        <fullName evidence="1">Uncharacterized protein</fullName>
    </submittedName>
</protein>
<organism evidence="1 2">
    <name type="scientific">Diphasiastrum complanatum</name>
    <name type="common">Issler's clubmoss</name>
    <name type="synonym">Lycopodium complanatum</name>
    <dbReference type="NCBI Taxonomy" id="34168"/>
    <lineage>
        <taxon>Eukaryota</taxon>
        <taxon>Viridiplantae</taxon>
        <taxon>Streptophyta</taxon>
        <taxon>Embryophyta</taxon>
        <taxon>Tracheophyta</taxon>
        <taxon>Lycopodiopsida</taxon>
        <taxon>Lycopodiales</taxon>
        <taxon>Lycopodiaceae</taxon>
        <taxon>Lycopodioideae</taxon>
        <taxon>Diphasiastrum</taxon>
    </lineage>
</organism>
<dbReference type="Proteomes" id="UP001162992">
    <property type="component" value="Chromosome 6"/>
</dbReference>
<comment type="caution">
    <text evidence="1">The sequence shown here is derived from an EMBL/GenBank/DDBJ whole genome shotgun (WGS) entry which is preliminary data.</text>
</comment>
<evidence type="ECO:0000313" key="2">
    <source>
        <dbReference type="Proteomes" id="UP001162992"/>
    </source>
</evidence>
<evidence type="ECO:0000313" key="1">
    <source>
        <dbReference type="EMBL" id="KAJ7552741.1"/>
    </source>
</evidence>
<keyword evidence="2" id="KW-1185">Reference proteome</keyword>
<gene>
    <name evidence="1" type="ORF">O6H91_06G068400</name>
</gene>
<accession>A0ACC2DEV3</accession>
<sequence length="349" mass="39529">MTMATKRTNESKESKTFQKLNSEMLLETFESNFAVTLDELLPKFDAGFMNLQWLKQAVATVLASHTSMKALAPEIRIPLSRKDEKWMRDFLDESAKFLDICNVIRTGTAQVERNHMHIKRLLLILDSKQDTINESALWSARKALIDVLALFENVEGESDSQSRLSFDKIAASEVLQSVSDKLIPPKCNGASRANDFPSAAYGANLITVLILGVLLAALPCNDAGTINVSNVSNRYMWSQSLLSIHEGVREEVDRKKKNNETAWRLSELEAIHTCLRLLLDLIDTLISERRFSILTHLQDEEVQEAVRKLRELSEHLERGLVGLELQIRELFRYLISNRNAVLDSFAKAD</sequence>
<dbReference type="EMBL" id="CM055097">
    <property type="protein sequence ID" value="KAJ7552741.1"/>
    <property type="molecule type" value="Genomic_DNA"/>
</dbReference>